<evidence type="ECO:0000313" key="5">
    <source>
        <dbReference type="EMBL" id="BAG83814.1"/>
    </source>
</evidence>
<dbReference type="eggNOG" id="COG2710">
    <property type="taxonomic scope" value="Bacteria"/>
</dbReference>
<dbReference type="Gene3D" id="1.20.89.10">
    <property type="entry name" value="Nitrogenase Molybdenum-iron Protein, subunit B, domain 4"/>
    <property type="match status" value="1"/>
</dbReference>
<dbReference type="PANTHER" id="PTHR33712:SF7">
    <property type="entry name" value="LIGHT-INDEPENDENT PROTOCHLOROPHYLLIDE REDUCTASE SUBUNIT B"/>
    <property type="match status" value="1"/>
</dbReference>
<proteinExistence type="inferred from homology"/>
<name>B6YRJ2_AZOPC</name>
<dbReference type="PROSITE" id="PS00699">
    <property type="entry name" value="NITROGENASE_1_1"/>
    <property type="match status" value="1"/>
</dbReference>
<dbReference type="STRING" id="511995.CFPG_551"/>
<organism evidence="5 6">
    <name type="scientific">Azobacteroides pseudotrichonymphae genomovar. CFP2</name>
    <dbReference type="NCBI Taxonomy" id="511995"/>
    <lineage>
        <taxon>Bacteria</taxon>
        <taxon>Pseudomonadati</taxon>
        <taxon>Bacteroidota</taxon>
        <taxon>Bacteroidia</taxon>
        <taxon>Bacteroidales</taxon>
        <taxon>Candidatus Azobacteroides</taxon>
    </lineage>
</organism>
<evidence type="ECO:0000313" key="6">
    <source>
        <dbReference type="Proteomes" id="UP000000723"/>
    </source>
</evidence>
<dbReference type="GO" id="GO:0016163">
    <property type="term" value="F:nitrogenase activity"/>
    <property type="evidence" value="ECO:0007669"/>
    <property type="project" value="InterPro"/>
</dbReference>
<sequence length="487" mass="54016">MRRNLGIKMEAALLEQERSNSLSVEEGMGTCNACKQCAPLGACVVFKGIEGALPMLHGSQGCATYIRRYLISHFREPVDIASSNFSEETTIFGGNRNFNSGINNIISQYHPQVITIASTCLSETIGEDIHRLIFEYKSIHEVNKDLPEMIFASTPSYQGTHYEGFHEAVCAVVKALAKGDKKFGSHINLFSNFISPEDIRHLKEIVSDFSINAMVFPDYSDTLDGVSWRTYQRIPEGGTRVSALKKSALASFSVELGYILNAVCKNGRIKTRSLSQSAGEYLQTKFNVNLCRTGLPVGIRETDKFFQLLSSISDRSIPLKYERQRGRLIDLYIDGHKYVSGKKTIIYGEEDLVVALASFAAEIGIKLLLCATGGESGKLESTLRDVLGDMYSNETIVGQGMTFEQMEGVVTKSGIQPDLMIGNSKGYYIARKLRVPLIRVGFPIHDRIGAAHNKLLAYEGTTLLFEQIVNALLESKQRRSSVGYKYM</sequence>
<dbReference type="InterPro" id="IPR000510">
    <property type="entry name" value="Nase/OxRdtase_comp1"/>
</dbReference>
<evidence type="ECO:0000259" key="4">
    <source>
        <dbReference type="Pfam" id="PF00148"/>
    </source>
</evidence>
<dbReference type="RefSeq" id="WP_012573575.1">
    <property type="nucleotide sequence ID" value="NC_011565.1"/>
</dbReference>
<dbReference type="EMBL" id="AP010656">
    <property type="protein sequence ID" value="BAG83814.1"/>
    <property type="molecule type" value="Genomic_DNA"/>
</dbReference>
<accession>B6YRJ2</accession>
<dbReference type="KEGG" id="aps:CFPG_551"/>
<feature type="domain" description="Nitrogenase/oxidoreductase component 1" evidence="4">
    <location>
        <begin position="37"/>
        <end position="472"/>
    </location>
</feature>
<dbReference type="InterPro" id="IPR050152">
    <property type="entry name" value="ChlB/BchB/BchZ"/>
</dbReference>
<dbReference type="PANTHER" id="PTHR33712">
    <property type="entry name" value="LIGHT-INDEPENDENT PROTOCHLOROPHYLLIDE REDUCTASE SUBUNIT B"/>
    <property type="match status" value="1"/>
</dbReference>
<gene>
    <name evidence="5" type="ordered locus">CFPG_551</name>
</gene>
<comment type="similarity">
    <text evidence="1 3">Belongs to the NifD/NifK/NifE/NifN family.</text>
</comment>
<protein>
    <submittedName>
        <fullName evidence="5">Nitrogenase molybdenum-iron protein beta subunit 2</fullName>
    </submittedName>
</protein>
<keyword evidence="6" id="KW-1185">Reference proteome</keyword>
<evidence type="ECO:0000256" key="2">
    <source>
        <dbReference type="ARBA" id="ARBA00023231"/>
    </source>
</evidence>
<dbReference type="OrthoDB" id="9800746at2"/>
<evidence type="ECO:0000256" key="3">
    <source>
        <dbReference type="RuleBase" id="RU004021"/>
    </source>
</evidence>
<dbReference type="Pfam" id="PF00148">
    <property type="entry name" value="Oxidored_nitro"/>
    <property type="match status" value="1"/>
</dbReference>
<evidence type="ECO:0000256" key="1">
    <source>
        <dbReference type="ARBA" id="ARBA00011002"/>
    </source>
</evidence>
<keyword evidence="2 3" id="KW-0535">Nitrogen fixation</keyword>
<reference evidence="6" key="1">
    <citation type="journal article" date="2008" name="Science">
        <title>Genome of an endosymbiont coupling N2 fixation to cellulolysis within RT protist cells in termite gut.</title>
        <authorList>
            <person name="Hongoh Y."/>
            <person name="Sharma V.K."/>
            <person name="Prakash T."/>
            <person name="Noda S."/>
            <person name="Toh H."/>
            <person name="Taylor T.D."/>
            <person name="Kudo T."/>
            <person name="Sakaki Y."/>
            <person name="Toyoda A."/>
            <person name="Hattori M."/>
            <person name="Ohkuma M."/>
        </authorList>
    </citation>
    <scope>NUCLEOTIDE SEQUENCE [LARGE SCALE GENOMIC DNA]</scope>
</reference>
<dbReference type="HOGENOM" id="CLU_025876_2_0_10"/>
<dbReference type="AlphaFoldDB" id="B6YRJ2"/>
<dbReference type="InterPro" id="IPR000318">
    <property type="entry name" value="Nase_comp1_CS"/>
</dbReference>
<dbReference type="Gene3D" id="3.40.50.1980">
    <property type="entry name" value="Nitrogenase molybdenum iron protein domain"/>
    <property type="match status" value="3"/>
</dbReference>
<dbReference type="SUPFAM" id="SSF53807">
    <property type="entry name" value="Helical backbone' metal receptor"/>
    <property type="match status" value="1"/>
</dbReference>
<dbReference type="Proteomes" id="UP000000723">
    <property type="component" value="Chromosome"/>
</dbReference>